<protein>
    <submittedName>
        <fullName evidence="7">Probable cytochrome c</fullName>
    </submittedName>
</protein>
<name>Q7UEL3_RHOBA</name>
<dbReference type="eggNOG" id="COG3258">
    <property type="taxonomic scope" value="Bacteria"/>
</dbReference>
<dbReference type="Proteomes" id="UP000001025">
    <property type="component" value="Chromosome"/>
</dbReference>
<keyword evidence="2 4" id="KW-0479">Metal-binding</keyword>
<reference evidence="7 8" key="1">
    <citation type="journal article" date="2003" name="Proc. Natl. Acad. Sci. U.S.A.">
        <title>Complete genome sequence of the marine planctomycete Pirellula sp. strain 1.</title>
        <authorList>
            <person name="Gloeckner F.O."/>
            <person name="Kube M."/>
            <person name="Bauer M."/>
            <person name="Teeling H."/>
            <person name="Lombardot T."/>
            <person name="Ludwig W."/>
            <person name="Gade D."/>
            <person name="Beck A."/>
            <person name="Borzym K."/>
            <person name="Heitmann K."/>
            <person name="Rabus R."/>
            <person name="Schlesner H."/>
            <person name="Amann R."/>
            <person name="Reinhardt R."/>
        </authorList>
    </citation>
    <scope>NUCLEOTIDE SEQUENCE [LARGE SCALE GENOMIC DNA]</scope>
    <source>
        <strain evidence="8">DSM 10527 / NCIMB 13988 / SH1</strain>
    </source>
</reference>
<dbReference type="SUPFAM" id="SSF46626">
    <property type="entry name" value="Cytochrome c"/>
    <property type="match status" value="2"/>
</dbReference>
<dbReference type="GO" id="GO:0046872">
    <property type="term" value="F:metal ion binding"/>
    <property type="evidence" value="ECO:0007669"/>
    <property type="project" value="UniProtKB-KW"/>
</dbReference>
<proteinExistence type="predicted"/>
<evidence type="ECO:0000256" key="2">
    <source>
        <dbReference type="ARBA" id="ARBA00022723"/>
    </source>
</evidence>
<dbReference type="AlphaFoldDB" id="Q7UEL3"/>
<evidence type="ECO:0000256" key="1">
    <source>
        <dbReference type="ARBA" id="ARBA00022617"/>
    </source>
</evidence>
<feature type="transmembrane region" description="Helical" evidence="5">
    <location>
        <begin position="12"/>
        <end position="30"/>
    </location>
</feature>
<sequence>MRRLGIFRSSKLRLAITGGMVAGTLGWMVGVNQDTASRAATRRPVPVRLVATNQSSSSQPYPPGELGEIVRLGESLVKTTNTHPLSSPFVGNSLKCTSCHLDAGRHKEAGSFIGVAAAYPAYSPREKSVITLEDRILNCFIRSQNGTRPPNGSKVPVAIAAYITWLSQGTPLKMNPAKPLGPNHMTLLAEPPKAPSVDRGESLYMDRCASCHSDDGLGSDDGPPVWGDQSFNDGAGLAGVQKMASWLQVAMPLDDADLTDQEAYDIAAYVNSHDRPNFAPN</sequence>
<evidence type="ECO:0000259" key="6">
    <source>
        <dbReference type="PROSITE" id="PS51007"/>
    </source>
</evidence>
<accession>Q7UEL3</accession>
<dbReference type="GO" id="GO:0020037">
    <property type="term" value="F:heme binding"/>
    <property type="evidence" value="ECO:0007669"/>
    <property type="project" value="InterPro"/>
</dbReference>
<keyword evidence="8" id="KW-1185">Reference proteome</keyword>
<dbReference type="HOGENOM" id="CLU_058582_2_0_0"/>
<evidence type="ECO:0000256" key="5">
    <source>
        <dbReference type="SAM" id="Phobius"/>
    </source>
</evidence>
<dbReference type="InterPro" id="IPR051459">
    <property type="entry name" value="Cytochrome_c-type_DH"/>
</dbReference>
<dbReference type="STRING" id="243090.RB11269"/>
<evidence type="ECO:0000313" key="8">
    <source>
        <dbReference type="Proteomes" id="UP000001025"/>
    </source>
</evidence>
<keyword evidence="5" id="KW-0472">Membrane</keyword>
<keyword evidence="5" id="KW-0812">Transmembrane</keyword>
<evidence type="ECO:0000256" key="4">
    <source>
        <dbReference type="PROSITE-ProRule" id="PRU00433"/>
    </source>
</evidence>
<dbReference type="Pfam" id="PF13442">
    <property type="entry name" value="Cytochrome_CBB3"/>
    <property type="match status" value="1"/>
</dbReference>
<keyword evidence="3 4" id="KW-0408">Iron</keyword>
<dbReference type="Pfam" id="PF21342">
    <property type="entry name" value="SoxA-TsdA_cyt-c"/>
    <property type="match status" value="1"/>
</dbReference>
<evidence type="ECO:0000256" key="3">
    <source>
        <dbReference type="ARBA" id="ARBA00023004"/>
    </source>
</evidence>
<dbReference type="KEGG" id="rba:RB11269"/>
<gene>
    <name evidence="7" type="ordered locus">RB11269</name>
</gene>
<dbReference type="EnsemblBacteria" id="CAD79022">
    <property type="protein sequence ID" value="CAD79022"/>
    <property type="gene ID" value="RB11269"/>
</dbReference>
<dbReference type="PANTHER" id="PTHR35008:SF4">
    <property type="entry name" value="BLL4482 PROTEIN"/>
    <property type="match status" value="1"/>
</dbReference>
<feature type="domain" description="Cytochrome c" evidence="6">
    <location>
        <begin position="195"/>
        <end position="274"/>
    </location>
</feature>
<keyword evidence="1 4" id="KW-0349">Heme</keyword>
<organism evidence="7 8">
    <name type="scientific">Rhodopirellula baltica (strain DSM 10527 / NCIMB 13988 / SH1)</name>
    <dbReference type="NCBI Taxonomy" id="243090"/>
    <lineage>
        <taxon>Bacteria</taxon>
        <taxon>Pseudomonadati</taxon>
        <taxon>Planctomycetota</taxon>
        <taxon>Planctomycetia</taxon>
        <taxon>Pirellulales</taxon>
        <taxon>Pirellulaceae</taxon>
        <taxon>Rhodopirellula</taxon>
    </lineage>
</organism>
<dbReference type="GO" id="GO:0009055">
    <property type="term" value="F:electron transfer activity"/>
    <property type="evidence" value="ECO:0007669"/>
    <property type="project" value="InterPro"/>
</dbReference>
<dbReference type="EMBL" id="BX294153">
    <property type="protein sequence ID" value="CAD79022.1"/>
    <property type="molecule type" value="Genomic_DNA"/>
</dbReference>
<dbReference type="OrthoDB" id="9779283at2"/>
<dbReference type="PANTHER" id="PTHR35008">
    <property type="entry name" value="BLL4482 PROTEIN-RELATED"/>
    <property type="match status" value="1"/>
</dbReference>
<dbReference type="InParanoid" id="Q7UEL3"/>
<dbReference type="Gene3D" id="1.10.760.10">
    <property type="entry name" value="Cytochrome c-like domain"/>
    <property type="match status" value="2"/>
</dbReference>
<keyword evidence="5" id="KW-1133">Transmembrane helix</keyword>
<dbReference type="PATRIC" id="fig|243090.15.peg.5461"/>
<dbReference type="InterPro" id="IPR036909">
    <property type="entry name" value="Cyt_c-like_dom_sf"/>
</dbReference>
<dbReference type="InterPro" id="IPR009056">
    <property type="entry name" value="Cyt_c-like_dom"/>
</dbReference>
<dbReference type="PROSITE" id="PS51007">
    <property type="entry name" value="CYTC"/>
    <property type="match status" value="1"/>
</dbReference>
<evidence type="ECO:0000313" key="7">
    <source>
        <dbReference type="EMBL" id="CAD79022.1"/>
    </source>
</evidence>